<dbReference type="InterPro" id="IPR012347">
    <property type="entry name" value="Ferritin-like"/>
</dbReference>
<evidence type="ECO:0000313" key="1">
    <source>
        <dbReference type="EMBL" id="GGG72438.1"/>
    </source>
</evidence>
<dbReference type="RefSeq" id="WP_188454847.1">
    <property type="nucleotide sequence ID" value="NZ_BMFR01000004.1"/>
</dbReference>
<protein>
    <submittedName>
        <fullName evidence="1">Uncharacterized protein</fullName>
    </submittedName>
</protein>
<reference evidence="1" key="2">
    <citation type="submission" date="2020-09" db="EMBL/GenBank/DDBJ databases">
        <authorList>
            <person name="Sun Q."/>
            <person name="Zhou Y."/>
        </authorList>
    </citation>
    <scope>NUCLEOTIDE SEQUENCE</scope>
    <source>
        <strain evidence="1">CGMCC 1.12754</strain>
    </source>
</reference>
<proteinExistence type="predicted"/>
<gene>
    <name evidence="1" type="ORF">GCM10011398_16000</name>
</gene>
<accession>A0A917HA71</accession>
<dbReference type="EMBL" id="BMFR01000004">
    <property type="protein sequence ID" value="GGG72438.1"/>
    <property type="molecule type" value="Genomic_DNA"/>
</dbReference>
<evidence type="ECO:0000313" key="2">
    <source>
        <dbReference type="Proteomes" id="UP000622860"/>
    </source>
</evidence>
<name>A0A917HA71_9BACI</name>
<dbReference type="Gene3D" id="1.20.1260.10">
    <property type="match status" value="2"/>
</dbReference>
<dbReference type="Proteomes" id="UP000622860">
    <property type="component" value="Unassembled WGS sequence"/>
</dbReference>
<sequence length="333" mass="37052">MNNHETRLTSAEMAGIWGQYINDTAAVCVLTYFLKKVKDDQTQTVLELALTSAMEHIEYLKGLFEQETFPIPIGFTEKDVDSDARPLFTDIFYLQYLKFMSVLGMSASSLAIGLASRSDSVAFHKKVLSESVHLQKAIKEVLLEKGLYIRPPYIPAPADVDFVTKQSFLGSVAGGKRPLTTIEISHLFFNIETNLIGRELMIGFSQVAKRKEVKNYLIRGKQIANKQISIFRNVLLDNDIPAAMTWDTTATESTDRTFSDKLIMFHVSAMAAAGVGNYGSAIAASPRKDIGLKYSRLLMEISLYAEDGGNIMIDHGWIEKPPQSPNRNQLAKG</sequence>
<reference evidence="1" key="1">
    <citation type="journal article" date="2014" name="Int. J. Syst. Evol. Microbiol.">
        <title>Complete genome sequence of Corynebacterium casei LMG S-19264T (=DSM 44701T), isolated from a smear-ripened cheese.</title>
        <authorList>
            <consortium name="US DOE Joint Genome Institute (JGI-PGF)"/>
            <person name="Walter F."/>
            <person name="Albersmeier A."/>
            <person name="Kalinowski J."/>
            <person name="Ruckert C."/>
        </authorList>
    </citation>
    <scope>NUCLEOTIDE SEQUENCE</scope>
    <source>
        <strain evidence="1">CGMCC 1.12754</strain>
    </source>
</reference>
<dbReference type="InterPro" id="IPR021617">
    <property type="entry name" value="DUF3231"/>
</dbReference>
<keyword evidence="2" id="KW-1185">Reference proteome</keyword>
<dbReference type="AlphaFoldDB" id="A0A917HA71"/>
<organism evidence="1 2">
    <name type="scientific">Virgibacillus oceani</name>
    <dbReference type="NCBI Taxonomy" id="1479511"/>
    <lineage>
        <taxon>Bacteria</taxon>
        <taxon>Bacillati</taxon>
        <taxon>Bacillota</taxon>
        <taxon>Bacilli</taxon>
        <taxon>Bacillales</taxon>
        <taxon>Bacillaceae</taxon>
        <taxon>Virgibacillus</taxon>
    </lineage>
</organism>
<comment type="caution">
    <text evidence="1">The sequence shown here is derived from an EMBL/GenBank/DDBJ whole genome shotgun (WGS) entry which is preliminary data.</text>
</comment>
<dbReference type="Pfam" id="PF11553">
    <property type="entry name" value="DUF3231"/>
    <property type="match status" value="2"/>
</dbReference>